<dbReference type="GO" id="GO:0006487">
    <property type="term" value="P:protein N-linked glycosylation"/>
    <property type="evidence" value="ECO:0007669"/>
    <property type="project" value="TreeGrafter"/>
</dbReference>
<dbReference type="RefSeq" id="WP_048550824.1">
    <property type="nucleotide sequence ID" value="NZ_HF570958.1"/>
</dbReference>
<dbReference type="GO" id="GO:0097367">
    <property type="term" value="F:carbohydrate derivative binding"/>
    <property type="evidence" value="ECO:0007669"/>
    <property type="project" value="InterPro"/>
</dbReference>
<dbReference type="Pfam" id="PF01380">
    <property type="entry name" value="SIS"/>
    <property type="match status" value="1"/>
</dbReference>
<gene>
    <name evidence="2" type="primary">mocD</name>
    <name evidence="2" type="ORF">BN12_310006</name>
</gene>
<dbReference type="AlphaFoldDB" id="A0A077LXJ0"/>
<reference evidence="2 3" key="1">
    <citation type="journal article" date="2013" name="ISME J.">
        <title>A metabolic model for members of the genus Tetrasphaera involved in enhanced biological phosphorus removal.</title>
        <authorList>
            <person name="Kristiansen R."/>
            <person name="Nguyen H.T.T."/>
            <person name="Saunders A.M."/>
            <person name="Nielsen J.L."/>
            <person name="Wimmer R."/>
            <person name="Le V.Q."/>
            <person name="McIlroy S.J."/>
            <person name="Petrovski S."/>
            <person name="Seviour R.J."/>
            <person name="Calteau A."/>
            <person name="Nielsen K.L."/>
            <person name="Nielsen P.H."/>
        </authorList>
    </citation>
    <scope>NUCLEOTIDE SEQUENCE [LARGE SCALE GENOMIC DNA]</scope>
    <source>
        <strain evidence="2 3">T1-X7</strain>
    </source>
</reference>
<comment type="caution">
    <text evidence="2">The sequence shown here is derived from an EMBL/GenBank/DDBJ whole genome shotgun (WGS) entry which is preliminary data.</text>
</comment>
<protein>
    <submittedName>
        <fullName evidence="2">MocD</fullName>
    </submittedName>
</protein>
<dbReference type="GO" id="GO:0006047">
    <property type="term" value="P:UDP-N-acetylglucosamine metabolic process"/>
    <property type="evidence" value="ECO:0007669"/>
    <property type="project" value="TreeGrafter"/>
</dbReference>
<proteinExistence type="predicted"/>
<accession>A0A077LXJ0</accession>
<evidence type="ECO:0000259" key="1">
    <source>
        <dbReference type="PROSITE" id="PS51464"/>
    </source>
</evidence>
<dbReference type="GO" id="GO:0004360">
    <property type="term" value="F:glutamine-fructose-6-phosphate transaminase (isomerizing) activity"/>
    <property type="evidence" value="ECO:0007669"/>
    <property type="project" value="TreeGrafter"/>
</dbReference>
<dbReference type="InterPro" id="IPR001347">
    <property type="entry name" value="SIS_dom"/>
</dbReference>
<dbReference type="PANTHER" id="PTHR10937:SF14">
    <property type="entry name" value="FRUCTOSELYSINE 6-PHOSPHATE DEGLYCASE"/>
    <property type="match status" value="1"/>
</dbReference>
<dbReference type="InterPro" id="IPR046348">
    <property type="entry name" value="SIS_dom_sf"/>
</dbReference>
<evidence type="ECO:0000313" key="2">
    <source>
        <dbReference type="EMBL" id="CCH78618.1"/>
    </source>
</evidence>
<dbReference type="STRING" id="1194083.BN12_310006"/>
<feature type="domain" description="SIS" evidence="1">
    <location>
        <begin position="31"/>
        <end position="161"/>
    </location>
</feature>
<evidence type="ECO:0000313" key="3">
    <source>
        <dbReference type="Proteomes" id="UP000035721"/>
    </source>
</evidence>
<dbReference type="EMBL" id="CAJB01000235">
    <property type="protein sequence ID" value="CCH78618.1"/>
    <property type="molecule type" value="Genomic_DNA"/>
</dbReference>
<name>A0A077LXJ0_9MICO</name>
<keyword evidence="3" id="KW-1185">Reference proteome</keyword>
<organism evidence="2 3">
    <name type="scientific">Nostocoides japonicum T1-X7</name>
    <dbReference type="NCBI Taxonomy" id="1194083"/>
    <lineage>
        <taxon>Bacteria</taxon>
        <taxon>Bacillati</taxon>
        <taxon>Actinomycetota</taxon>
        <taxon>Actinomycetes</taxon>
        <taxon>Micrococcales</taxon>
        <taxon>Intrasporangiaceae</taxon>
        <taxon>Nostocoides</taxon>
    </lineage>
</organism>
<dbReference type="SUPFAM" id="SSF53697">
    <property type="entry name" value="SIS domain"/>
    <property type="match status" value="1"/>
</dbReference>
<sequence>MTDTLPLKPIDEIVEKVADSVAERGEVRTAIKDVVDRGLRNVYFVGAGGSLICSYPAHYLLQRLAEVPVFQLQSDELNCSQPALMGEGSLVVLASYTGTTKETVAAATTAKRTGATVIAAAKEGSPLAEAADISFRGKSDVFELIVAYALLEATGADIDVPAVDEAFTSLEKALVSAVEESDATLASIASDFKDDDITYVLGSGPSQAWAYGFAMCYLQEMQWKHAAGFNSGEFFQGAFEMVDDSTAVILWAGEDASRPMAERARTFLDTYAKRARTVDTTTLTLPGIPAEVRADFSPIVVGSLASRLAHHYESQRGHSLDQRHYMFKVEY</sequence>
<dbReference type="GO" id="GO:0006002">
    <property type="term" value="P:fructose 6-phosphate metabolic process"/>
    <property type="evidence" value="ECO:0007669"/>
    <property type="project" value="TreeGrafter"/>
</dbReference>
<dbReference type="PROSITE" id="PS51464">
    <property type="entry name" value="SIS"/>
    <property type="match status" value="1"/>
</dbReference>
<dbReference type="OrthoDB" id="9782098at2"/>
<dbReference type="Gene3D" id="3.40.50.10490">
    <property type="entry name" value="Glucose-6-phosphate isomerase like protein, domain 1"/>
    <property type="match status" value="2"/>
</dbReference>
<dbReference type="PANTHER" id="PTHR10937">
    <property type="entry name" value="GLUCOSAMINE--FRUCTOSE-6-PHOSPHATE AMINOTRANSFERASE, ISOMERIZING"/>
    <property type="match status" value="1"/>
</dbReference>
<dbReference type="Proteomes" id="UP000035721">
    <property type="component" value="Unassembled WGS sequence"/>
</dbReference>